<sequence>MRFPILNKVKVVWDSCNIQGFIILSLFLQTCLVLFAPLRKRTTSRWMIMFIWSAYSAADWAANFIVGLITNSVLESSGLDEKDDLLAFWAPFLLLHLGGQDTITAFALEDNELWMRYFLSFIFQILTSGYIVLLSLPKNSLWLPTSLVFFAGITRCCQRAQALYLASLENFRESLLAEPFTGPTYAELLDDIRSRVMSNAPDAWVWPVWAKSTPQELKDVHNAKEGKLTELEIVGYASRFFYSFRALVVDQILGFEEREESRAFFLKRRAKDAFKIVETELNFFYQALYTKMRVLNSTAGYIWRFLSFTAVFTSLVIVFFFIDELKTFRKLDIAVTYIMLVGAVFLDTISFMMLLFTDWSIAKLRDQSTLKFRVLKRLFDLKRKLVKRQPEEHTKNSGRSVYNLGFPCRILFRRWSGSVPSFNLIDYSRHQRSKTLDRIITMWGVGDIYDSIVFVSRQPFNENLRDFIFEEMLRKSRLMDTLKSAKALSLGRGDWVLKDGGWDSLLTYIVDIDFDDSLLLWHIATELCYNSDDIEVNRDQQEYRQYAKLLSDYMIYLLVMKPVFISAVAGIAKSRFRDTCAETKRFFLKYGKARTEEDHKFACSLILSVDVDIKPVNLRGDGSKSVLFDACILAKELNRPCYPNRWEIMCKVWVEMMFYAAIRCRAFSHVQQLSKGGELLTLIWILMAHFGFGQQFQRENYPKQKLGE</sequence>
<dbReference type="EMBL" id="CP093349">
    <property type="protein sequence ID" value="WOH08200.1"/>
    <property type="molecule type" value="Genomic_DNA"/>
</dbReference>
<gene>
    <name evidence="1" type="ORF">DCAR_0727637</name>
</gene>
<dbReference type="PANTHER" id="PTHR31325">
    <property type="entry name" value="OS01G0798800 PROTEIN-RELATED"/>
    <property type="match status" value="1"/>
</dbReference>
<dbReference type="AlphaFoldDB" id="A0A164T2N2"/>
<name>A0A164T2N2_DAUCS</name>
<evidence type="ECO:0000313" key="2">
    <source>
        <dbReference type="Proteomes" id="UP000077755"/>
    </source>
</evidence>
<dbReference type="InterPro" id="IPR007658">
    <property type="entry name" value="DUF594"/>
</dbReference>
<dbReference type="Pfam" id="PF13968">
    <property type="entry name" value="DUF4220"/>
    <property type="match status" value="1"/>
</dbReference>
<organism evidence="1 2">
    <name type="scientific">Daucus carota subsp. sativus</name>
    <name type="common">Carrot</name>
    <dbReference type="NCBI Taxonomy" id="79200"/>
    <lineage>
        <taxon>Eukaryota</taxon>
        <taxon>Viridiplantae</taxon>
        <taxon>Streptophyta</taxon>
        <taxon>Embryophyta</taxon>
        <taxon>Tracheophyta</taxon>
        <taxon>Spermatophyta</taxon>
        <taxon>Magnoliopsida</taxon>
        <taxon>eudicotyledons</taxon>
        <taxon>Gunneridae</taxon>
        <taxon>Pentapetalae</taxon>
        <taxon>asterids</taxon>
        <taxon>campanulids</taxon>
        <taxon>Apiales</taxon>
        <taxon>Apiaceae</taxon>
        <taxon>Apioideae</taxon>
        <taxon>Scandiceae</taxon>
        <taxon>Daucinae</taxon>
        <taxon>Daucus</taxon>
        <taxon>Daucus sect. Daucus</taxon>
    </lineage>
</organism>
<evidence type="ECO:0000313" key="1">
    <source>
        <dbReference type="EMBL" id="WOH08200.1"/>
    </source>
</evidence>
<keyword evidence="2" id="KW-1185">Reference proteome</keyword>
<protein>
    <submittedName>
        <fullName evidence="1">Uncharacterized protein</fullName>
    </submittedName>
</protein>
<accession>A0A164T2N2</accession>
<reference evidence="1" key="1">
    <citation type="journal article" date="2016" name="Nat. Genet.">
        <title>A high-quality carrot genome assembly provides new insights into carotenoid accumulation and asterid genome evolution.</title>
        <authorList>
            <person name="Iorizzo M."/>
            <person name="Ellison S."/>
            <person name="Senalik D."/>
            <person name="Zeng P."/>
            <person name="Satapoomin P."/>
            <person name="Huang J."/>
            <person name="Bowman M."/>
            <person name="Iovene M."/>
            <person name="Sanseverino W."/>
            <person name="Cavagnaro P."/>
            <person name="Yildiz M."/>
            <person name="Macko-Podgorni A."/>
            <person name="Moranska E."/>
            <person name="Grzebelus E."/>
            <person name="Grzebelus D."/>
            <person name="Ashrafi H."/>
            <person name="Zheng Z."/>
            <person name="Cheng S."/>
            <person name="Spooner D."/>
            <person name="Van Deynze A."/>
            <person name="Simon P."/>
        </authorList>
    </citation>
    <scope>NUCLEOTIDE SEQUENCE</scope>
    <source>
        <tissue evidence="1">Leaf</tissue>
    </source>
</reference>
<dbReference type="OMA" id="CVGTACL"/>
<reference evidence="1" key="2">
    <citation type="submission" date="2022-03" db="EMBL/GenBank/DDBJ databases">
        <title>Draft title - Genomic analysis of global carrot germplasm unveils the trajectory of domestication and the origin of high carotenoid orange carrot.</title>
        <authorList>
            <person name="Iorizzo M."/>
            <person name="Ellison S."/>
            <person name="Senalik D."/>
            <person name="Macko-Podgorni A."/>
            <person name="Grzebelus D."/>
            <person name="Bostan H."/>
            <person name="Rolling W."/>
            <person name="Curaba J."/>
            <person name="Simon P."/>
        </authorList>
    </citation>
    <scope>NUCLEOTIDE SEQUENCE</scope>
    <source>
        <tissue evidence="1">Leaf</tissue>
    </source>
</reference>
<dbReference type="Pfam" id="PF04578">
    <property type="entry name" value="DUF594"/>
    <property type="match status" value="1"/>
</dbReference>
<dbReference type="InterPro" id="IPR025315">
    <property type="entry name" value="DUF4220"/>
</dbReference>
<proteinExistence type="predicted"/>
<dbReference type="Proteomes" id="UP000077755">
    <property type="component" value="Chromosome 7"/>
</dbReference>
<dbReference type="Gramene" id="KZM86971">
    <property type="protein sequence ID" value="KZM86971"/>
    <property type="gene ID" value="DCAR_024105"/>
</dbReference>